<keyword evidence="3" id="KW-1185">Reference proteome</keyword>
<comment type="caution">
    <text evidence="2">The sequence shown here is derived from an EMBL/GenBank/DDBJ whole genome shotgun (WGS) entry which is preliminary data.</text>
</comment>
<keyword evidence="1" id="KW-0175">Coiled coil</keyword>
<dbReference type="EMBL" id="JAIWYP010000003">
    <property type="protein sequence ID" value="KAH3855371.1"/>
    <property type="molecule type" value="Genomic_DNA"/>
</dbReference>
<proteinExistence type="predicted"/>
<reference evidence="2" key="2">
    <citation type="submission" date="2020-11" db="EMBL/GenBank/DDBJ databases">
        <authorList>
            <person name="McCartney M.A."/>
            <person name="Auch B."/>
            <person name="Kono T."/>
            <person name="Mallez S."/>
            <person name="Becker A."/>
            <person name="Gohl D.M."/>
            <person name="Silverstein K.A.T."/>
            <person name="Koren S."/>
            <person name="Bechman K.B."/>
            <person name="Herman A."/>
            <person name="Abrahante J.E."/>
            <person name="Garbe J."/>
        </authorList>
    </citation>
    <scope>NUCLEOTIDE SEQUENCE</scope>
    <source>
        <strain evidence="2">Duluth1</strain>
        <tissue evidence="2">Whole animal</tissue>
    </source>
</reference>
<dbReference type="Proteomes" id="UP000828390">
    <property type="component" value="Unassembled WGS sequence"/>
</dbReference>
<reference evidence="2" key="1">
    <citation type="journal article" date="2019" name="bioRxiv">
        <title>The Genome of the Zebra Mussel, Dreissena polymorpha: A Resource for Invasive Species Research.</title>
        <authorList>
            <person name="McCartney M.A."/>
            <person name="Auch B."/>
            <person name="Kono T."/>
            <person name="Mallez S."/>
            <person name="Zhang Y."/>
            <person name="Obille A."/>
            <person name="Becker A."/>
            <person name="Abrahante J.E."/>
            <person name="Garbe J."/>
            <person name="Badalamenti J.P."/>
            <person name="Herman A."/>
            <person name="Mangelson H."/>
            <person name="Liachko I."/>
            <person name="Sullivan S."/>
            <person name="Sone E.D."/>
            <person name="Koren S."/>
            <person name="Silverstein K.A.T."/>
            <person name="Beckman K.B."/>
            <person name="Gohl D.M."/>
        </authorList>
    </citation>
    <scope>NUCLEOTIDE SEQUENCE</scope>
    <source>
        <strain evidence="2">Duluth1</strain>
        <tissue evidence="2">Whole animal</tissue>
    </source>
</reference>
<evidence type="ECO:0000313" key="3">
    <source>
        <dbReference type="Proteomes" id="UP000828390"/>
    </source>
</evidence>
<protein>
    <submittedName>
        <fullName evidence="2">Uncharacterized protein</fullName>
    </submittedName>
</protein>
<evidence type="ECO:0000256" key="1">
    <source>
        <dbReference type="SAM" id="Coils"/>
    </source>
</evidence>
<sequence length="160" mass="18603">MLRIPFRIPRICTVVGLPILAISFIFRMVWRKAPSAECSDLQMEVDSLTKEVDSLRKQIDILRQDNDMLRNKNNELYKQSAQMMEESGSLENTNDEFSNTRLAERFDIGLKKRRIDLCEALGDAFTEIQYLTNLSHVMQSVFKECSLTVEETEKYMLQIA</sequence>
<organism evidence="2 3">
    <name type="scientific">Dreissena polymorpha</name>
    <name type="common">Zebra mussel</name>
    <name type="synonym">Mytilus polymorpha</name>
    <dbReference type="NCBI Taxonomy" id="45954"/>
    <lineage>
        <taxon>Eukaryota</taxon>
        <taxon>Metazoa</taxon>
        <taxon>Spiralia</taxon>
        <taxon>Lophotrochozoa</taxon>
        <taxon>Mollusca</taxon>
        <taxon>Bivalvia</taxon>
        <taxon>Autobranchia</taxon>
        <taxon>Heteroconchia</taxon>
        <taxon>Euheterodonta</taxon>
        <taxon>Imparidentia</taxon>
        <taxon>Neoheterodontei</taxon>
        <taxon>Myida</taxon>
        <taxon>Dreissenoidea</taxon>
        <taxon>Dreissenidae</taxon>
        <taxon>Dreissena</taxon>
    </lineage>
</organism>
<name>A0A9D4LE72_DREPO</name>
<dbReference type="Gene3D" id="1.20.5.1700">
    <property type="match status" value="1"/>
</dbReference>
<gene>
    <name evidence="2" type="ORF">DPMN_097938</name>
</gene>
<feature type="coiled-coil region" evidence="1">
    <location>
        <begin position="38"/>
        <end position="86"/>
    </location>
</feature>
<accession>A0A9D4LE72</accession>
<evidence type="ECO:0000313" key="2">
    <source>
        <dbReference type="EMBL" id="KAH3855371.1"/>
    </source>
</evidence>
<dbReference type="AlphaFoldDB" id="A0A9D4LE72"/>